<evidence type="ECO:0000259" key="1">
    <source>
        <dbReference type="Pfam" id="PF13392"/>
    </source>
</evidence>
<dbReference type="EMBL" id="CAXDID020000024">
    <property type="protein sequence ID" value="CAL5989639.1"/>
    <property type="molecule type" value="Genomic_DNA"/>
</dbReference>
<dbReference type="InterPro" id="IPR044925">
    <property type="entry name" value="His-Me_finger_sf"/>
</dbReference>
<dbReference type="Pfam" id="PF13392">
    <property type="entry name" value="HNH_3"/>
    <property type="match status" value="1"/>
</dbReference>
<comment type="caution">
    <text evidence="2">The sequence shown here is derived from an EMBL/GenBank/DDBJ whole genome shotgun (WGS) entry which is preliminary data.</text>
</comment>
<proteinExistence type="predicted"/>
<dbReference type="InterPro" id="IPR003615">
    <property type="entry name" value="HNH_nuc"/>
</dbReference>
<evidence type="ECO:0000313" key="3">
    <source>
        <dbReference type="EMBL" id="CAL5989639.1"/>
    </source>
</evidence>
<dbReference type="Gene3D" id="3.90.75.20">
    <property type="match status" value="1"/>
</dbReference>
<dbReference type="Proteomes" id="UP001642409">
    <property type="component" value="Unassembled WGS sequence"/>
</dbReference>
<dbReference type="SUPFAM" id="SSF54060">
    <property type="entry name" value="His-Me finger endonucleases"/>
    <property type="match status" value="1"/>
</dbReference>
<reference evidence="2" key="1">
    <citation type="submission" date="2023-06" db="EMBL/GenBank/DDBJ databases">
        <authorList>
            <person name="Kurt Z."/>
        </authorList>
    </citation>
    <scope>NUCLEOTIDE SEQUENCE</scope>
</reference>
<keyword evidence="4" id="KW-1185">Reference proteome</keyword>
<dbReference type="AlphaFoldDB" id="A0AA86NMH9"/>
<reference evidence="3 4" key="2">
    <citation type="submission" date="2024-07" db="EMBL/GenBank/DDBJ databases">
        <authorList>
            <person name="Akdeniz Z."/>
        </authorList>
    </citation>
    <scope>NUCLEOTIDE SEQUENCE [LARGE SCALE GENOMIC DNA]</scope>
</reference>
<accession>A0AA86NMH9</accession>
<evidence type="ECO:0000313" key="2">
    <source>
        <dbReference type="EMBL" id="CAI9922193.1"/>
    </source>
</evidence>
<name>A0AA86NMH9_9EUKA</name>
<dbReference type="EMBL" id="CATOUU010000248">
    <property type="protein sequence ID" value="CAI9922193.1"/>
    <property type="molecule type" value="Genomic_DNA"/>
</dbReference>
<feature type="domain" description="HNH nuclease" evidence="1">
    <location>
        <begin position="107"/>
        <end position="151"/>
    </location>
</feature>
<dbReference type="CDD" id="cd00085">
    <property type="entry name" value="HNHc"/>
    <property type="match status" value="1"/>
</dbReference>
<sequence>MQTKHDISNIESISSIESFSESMYMKEEVSEYKPIFDQSRSYSLFETINDYKQGEQFKYINGYPSYLVSNFGRITFNEDKVKRAPICVSCGYYQVSIQNEFCNDTFYIHRLVAQAFLGECPENHEVDHIDRNRQNNQLSNLRYVTRSQNLRNKSSYSGYSAEYSEVLPSTCIKLNTYKHHTFDRYFIDTVTNQLYSFDNNQYRKVVLSKDKRYRARDINGKLASIFPHKLTKNDYNQ</sequence>
<protein>
    <recommendedName>
        <fullName evidence="1">HNH nuclease domain-containing protein</fullName>
    </recommendedName>
</protein>
<evidence type="ECO:0000313" key="4">
    <source>
        <dbReference type="Proteomes" id="UP001642409"/>
    </source>
</evidence>
<organism evidence="2">
    <name type="scientific">Hexamita inflata</name>
    <dbReference type="NCBI Taxonomy" id="28002"/>
    <lineage>
        <taxon>Eukaryota</taxon>
        <taxon>Metamonada</taxon>
        <taxon>Diplomonadida</taxon>
        <taxon>Hexamitidae</taxon>
        <taxon>Hexamitinae</taxon>
        <taxon>Hexamita</taxon>
    </lineage>
</organism>
<gene>
    <name evidence="3" type="ORF">HINF_LOCUS10955</name>
    <name evidence="2" type="ORF">HINF_LOCUS9838</name>
</gene>